<sequence>MNLQNILNELESVDGEIFDRLAHVSRRNMFSMWANKAAKVAVAAPVVMASALSNAYGQSGLPANVVEVLNFALTLEYLEAEFYVRGTETSGLIPSQFMEIFRTIRRHEEAHVRLLRSVLGAQAVAKPTFDFTAKGAFPTVFSNFQTYMALSQAFEDTGVRAYKGQAGNLINAPAVLEVALNIHSVEARHAARIRVLRGFKGWITNSDASGLPVTIYASDNITNQLGVELAGISGKSAEAVTEAFDEPLSKSDVLAIAGPFIA</sequence>
<name>A0ABS3JEB0_9BACT</name>
<dbReference type="InterPro" id="IPR009078">
    <property type="entry name" value="Ferritin-like_SF"/>
</dbReference>
<gene>
    <name evidence="1" type="ORF">J2I46_07065</name>
</gene>
<dbReference type="SUPFAM" id="SSF47240">
    <property type="entry name" value="Ferritin-like"/>
    <property type="match status" value="1"/>
</dbReference>
<dbReference type="Pfam" id="PF13668">
    <property type="entry name" value="Ferritin_2"/>
    <property type="match status" value="1"/>
</dbReference>
<proteinExistence type="predicted"/>
<comment type="caution">
    <text evidence="1">The sequence shown here is derived from an EMBL/GenBank/DDBJ whole genome shotgun (WGS) entry which is preliminary data.</text>
</comment>
<evidence type="ECO:0000313" key="2">
    <source>
        <dbReference type="Proteomes" id="UP000664628"/>
    </source>
</evidence>
<organism evidence="1 2">
    <name type="scientific">Fibrella forsythiae</name>
    <dbReference type="NCBI Taxonomy" id="2817061"/>
    <lineage>
        <taxon>Bacteria</taxon>
        <taxon>Pseudomonadati</taxon>
        <taxon>Bacteroidota</taxon>
        <taxon>Cytophagia</taxon>
        <taxon>Cytophagales</taxon>
        <taxon>Spirosomataceae</taxon>
        <taxon>Fibrella</taxon>
    </lineage>
</organism>
<dbReference type="RefSeq" id="WP_207328310.1">
    <property type="nucleotide sequence ID" value="NZ_JAFMYW010000002.1"/>
</dbReference>
<keyword evidence="2" id="KW-1185">Reference proteome</keyword>
<dbReference type="EMBL" id="JAFMYW010000002">
    <property type="protein sequence ID" value="MBO0948330.1"/>
    <property type="molecule type" value="Genomic_DNA"/>
</dbReference>
<dbReference type="PANTHER" id="PTHR31694:SF26">
    <property type="entry name" value="OS05G0151100 PROTEIN"/>
    <property type="match status" value="1"/>
</dbReference>
<evidence type="ECO:0000313" key="1">
    <source>
        <dbReference type="EMBL" id="MBO0948330.1"/>
    </source>
</evidence>
<reference evidence="1 2" key="1">
    <citation type="submission" date="2021-03" db="EMBL/GenBank/DDBJ databases">
        <title>Fibrella sp. HMF5405 genome sequencing and assembly.</title>
        <authorList>
            <person name="Kang H."/>
            <person name="Kim H."/>
            <person name="Bae S."/>
            <person name="Joh K."/>
        </authorList>
    </citation>
    <scope>NUCLEOTIDE SEQUENCE [LARGE SCALE GENOMIC DNA]</scope>
    <source>
        <strain evidence="1 2">HMF5405</strain>
    </source>
</reference>
<dbReference type="PANTHER" id="PTHR31694">
    <property type="entry name" value="DESICCATION-LIKE PROTEIN"/>
    <property type="match status" value="1"/>
</dbReference>
<accession>A0ABS3JEB0</accession>
<protein>
    <submittedName>
        <fullName evidence="1">Ferritin-like domain-containing protein</fullName>
    </submittedName>
</protein>
<dbReference type="InterPro" id="IPR052965">
    <property type="entry name" value="Pigment-catalase-like"/>
</dbReference>
<dbReference type="Proteomes" id="UP000664628">
    <property type="component" value="Unassembled WGS sequence"/>
</dbReference>